<evidence type="ECO:0000313" key="24">
    <source>
        <dbReference type="Proteomes" id="UP000236000"/>
    </source>
</evidence>
<dbReference type="InterPro" id="IPR003563">
    <property type="entry name" value="8ODP"/>
</dbReference>
<comment type="catalytic activity">
    <reaction evidence="9">
        <text>8-oxo-dGTP + H2O = 8-oxo-dGMP + diphosphate + H(+)</text>
        <dbReference type="Rhea" id="RHEA:31575"/>
        <dbReference type="ChEBI" id="CHEBI:15377"/>
        <dbReference type="ChEBI" id="CHEBI:15378"/>
        <dbReference type="ChEBI" id="CHEBI:33019"/>
        <dbReference type="ChEBI" id="CHEBI:63224"/>
        <dbReference type="ChEBI" id="CHEBI:77896"/>
    </reaction>
    <physiologicalReaction direction="left-to-right" evidence="9">
        <dbReference type="Rhea" id="RHEA:31576"/>
    </physiologicalReaction>
</comment>
<evidence type="ECO:0000256" key="7">
    <source>
        <dbReference type="ARBA" id="ARBA00024448"/>
    </source>
</evidence>
<reference evidence="23 24" key="1">
    <citation type="journal article" date="2017" name="BMC Genomics">
        <title>Genome sequencing of 39 Akkermansia muciniphila isolates reveals its population structure, genomic and functional diverisity, and global distribution in mammalian gut microbiotas.</title>
        <authorList>
            <person name="Guo X."/>
            <person name="Li S."/>
            <person name="Zhang J."/>
            <person name="Wu F."/>
            <person name="Li X."/>
            <person name="Wu D."/>
            <person name="Zhang M."/>
            <person name="Ou Z."/>
            <person name="Jie Z."/>
            <person name="Yan Q."/>
            <person name="Li P."/>
            <person name="Yi J."/>
            <person name="Peng Y."/>
        </authorList>
    </citation>
    <scope>NUCLEOTIDE SEQUENCE [LARGE SCALE GENOMIC DNA]</scope>
    <source>
        <strain evidence="23 24">GP24</strain>
    </source>
</reference>
<dbReference type="AlphaFoldDB" id="A0A2N8HE47"/>
<comment type="function">
    <text evidence="21">Oxidized purine nucleoside triphosphate hydrolase which is a prominent sanitizer of the oxidized nucleotide pool. Catalyzes the hydrolysis of 2-oxo-dATP (2-hydroxy-dATP) into 2-oxo-dAMP. Also has a significant hydrolase activity toward 2-oxo-ATP, 8-oxo-dGTP and 8-oxo-dATP. Through the hydrolysis of oxidized purine nucleoside triphosphates, prevents their incorporation into DNA and the subsequent transversions A:T to C:G and G:C to T:A. Also catalyzes the hydrolysis of methylated purine nucleoside triphosphate preventing their integration into DNA. Through this antimutagenic activity protects cells from oxidative stress.</text>
</comment>
<evidence type="ECO:0000256" key="10">
    <source>
        <dbReference type="ARBA" id="ARBA00024596"/>
    </source>
</evidence>
<dbReference type="PROSITE" id="PS51462">
    <property type="entry name" value="NUDIX"/>
    <property type="match status" value="1"/>
</dbReference>
<protein>
    <recommendedName>
        <fullName evidence="12">Oxidized purine nucleoside triphosphate hydrolase</fullName>
        <ecNumber evidence="11">3.6.1.56</ecNumber>
    </recommendedName>
    <alternativeName>
        <fullName evidence="16">2-hydroxy-dATP diphosphatase</fullName>
    </alternativeName>
    <alternativeName>
        <fullName evidence="15">7,8-dihydro-8-oxoguanine triphosphatase</fullName>
    </alternativeName>
    <alternativeName>
        <fullName evidence="14">8-oxo-dGTPase</fullName>
    </alternativeName>
    <alternativeName>
        <fullName evidence="17">Methylated purine nucleoside triphosphate hydrolase</fullName>
    </alternativeName>
    <alternativeName>
        <fullName evidence="13">Nucleoside diphosphate-linked moiety X motif 1</fullName>
    </alternativeName>
</protein>
<evidence type="ECO:0000256" key="12">
    <source>
        <dbReference type="ARBA" id="ARBA00026218"/>
    </source>
</evidence>
<dbReference type="PANTHER" id="PTHR43758">
    <property type="entry name" value="7,8-DIHYDRO-8-OXOGUANINE TRIPHOSPHATASE"/>
    <property type="match status" value="1"/>
</dbReference>
<dbReference type="PRINTS" id="PR01403">
    <property type="entry name" value="8OXTPHPHTASE"/>
</dbReference>
<comment type="catalytic activity">
    <reaction evidence="8">
        <text>2-oxo-dATP + H2O = 2-oxo-dAMP + diphosphate + H(+)</text>
        <dbReference type="Rhea" id="RHEA:31583"/>
        <dbReference type="ChEBI" id="CHEBI:15377"/>
        <dbReference type="ChEBI" id="CHEBI:15378"/>
        <dbReference type="ChEBI" id="CHEBI:33019"/>
        <dbReference type="ChEBI" id="CHEBI:63212"/>
        <dbReference type="ChEBI" id="CHEBI:77897"/>
        <dbReference type="EC" id="3.6.1.56"/>
    </reaction>
    <physiologicalReaction direction="left-to-right" evidence="8">
        <dbReference type="Rhea" id="RHEA:31584"/>
    </physiologicalReaction>
</comment>
<evidence type="ECO:0000256" key="15">
    <source>
        <dbReference type="ARBA" id="ARBA00030682"/>
    </source>
</evidence>
<evidence type="ECO:0000256" key="19">
    <source>
        <dbReference type="ARBA" id="ARBA00048894"/>
    </source>
</evidence>
<dbReference type="SUPFAM" id="SSF55811">
    <property type="entry name" value="Nudix"/>
    <property type="match status" value="1"/>
</dbReference>
<evidence type="ECO:0000256" key="13">
    <source>
        <dbReference type="ARBA" id="ARBA00029673"/>
    </source>
</evidence>
<comment type="catalytic activity">
    <reaction evidence="19">
        <text>O(6)-methyl-dGTP + H2O = O(6)-methyl-dGMP + diphosphate + H(+)</text>
        <dbReference type="Rhea" id="RHEA:67600"/>
        <dbReference type="ChEBI" id="CHEBI:15377"/>
        <dbReference type="ChEBI" id="CHEBI:15378"/>
        <dbReference type="ChEBI" id="CHEBI:33019"/>
        <dbReference type="ChEBI" id="CHEBI:169974"/>
        <dbReference type="ChEBI" id="CHEBI:169975"/>
    </reaction>
    <physiologicalReaction direction="left-to-right" evidence="19">
        <dbReference type="Rhea" id="RHEA:67601"/>
    </physiologicalReaction>
</comment>
<evidence type="ECO:0000256" key="18">
    <source>
        <dbReference type="ARBA" id="ARBA00048002"/>
    </source>
</evidence>
<dbReference type="GO" id="GO:0042262">
    <property type="term" value="P:DNA protection"/>
    <property type="evidence" value="ECO:0007669"/>
    <property type="project" value="InterPro"/>
</dbReference>
<dbReference type="Pfam" id="PF00293">
    <property type="entry name" value="NUDIX"/>
    <property type="match status" value="1"/>
</dbReference>
<comment type="catalytic activity">
    <reaction evidence="10">
        <text>2-oxo-ATP + H2O = 2-oxo-AMP + diphosphate + H(+)</text>
        <dbReference type="Rhea" id="RHEA:67392"/>
        <dbReference type="ChEBI" id="CHEBI:15377"/>
        <dbReference type="ChEBI" id="CHEBI:15378"/>
        <dbReference type="ChEBI" id="CHEBI:33019"/>
        <dbReference type="ChEBI" id="CHEBI:71395"/>
        <dbReference type="ChEBI" id="CHEBI:172878"/>
    </reaction>
    <physiologicalReaction direction="left-to-right" evidence="10">
        <dbReference type="Rhea" id="RHEA:67393"/>
    </physiologicalReaction>
</comment>
<evidence type="ECO:0000256" key="16">
    <source>
        <dbReference type="ARBA" id="ARBA00031927"/>
    </source>
</evidence>
<evidence type="ECO:0000256" key="5">
    <source>
        <dbReference type="ARBA" id="ARBA00022801"/>
    </source>
</evidence>
<evidence type="ECO:0000259" key="22">
    <source>
        <dbReference type="PROSITE" id="PS51462"/>
    </source>
</evidence>
<evidence type="ECO:0000256" key="1">
    <source>
        <dbReference type="ARBA" id="ARBA00001946"/>
    </source>
</evidence>
<evidence type="ECO:0000256" key="3">
    <source>
        <dbReference type="ARBA" id="ARBA00011245"/>
    </source>
</evidence>
<evidence type="ECO:0000256" key="9">
    <source>
        <dbReference type="ARBA" id="ARBA00024486"/>
    </source>
</evidence>
<evidence type="ECO:0000256" key="20">
    <source>
        <dbReference type="ARBA" id="ARBA00049032"/>
    </source>
</evidence>
<evidence type="ECO:0000256" key="6">
    <source>
        <dbReference type="ARBA" id="ARBA00022842"/>
    </source>
</evidence>
<evidence type="ECO:0000256" key="4">
    <source>
        <dbReference type="ARBA" id="ARBA00022723"/>
    </source>
</evidence>
<comment type="similarity">
    <text evidence="2">Belongs to the Nudix hydrolase family.</text>
</comment>
<dbReference type="GO" id="GO:0008413">
    <property type="term" value="F:8-oxo-7,8-dihydroguanosine triphosphate pyrophosphatase activity"/>
    <property type="evidence" value="ECO:0007669"/>
    <property type="project" value="InterPro"/>
</dbReference>
<comment type="catalytic activity">
    <reaction evidence="20">
        <text>N(6)-methyl-dATP + H2O = N(6)-methyl-dAMP + diphosphate + H(+)</text>
        <dbReference type="Rhea" id="RHEA:67604"/>
        <dbReference type="ChEBI" id="CHEBI:15377"/>
        <dbReference type="ChEBI" id="CHEBI:15378"/>
        <dbReference type="ChEBI" id="CHEBI:33019"/>
        <dbReference type="ChEBI" id="CHEBI:169976"/>
        <dbReference type="ChEBI" id="CHEBI:172872"/>
    </reaction>
    <physiologicalReaction direction="left-to-right" evidence="20">
        <dbReference type="Rhea" id="RHEA:67605"/>
    </physiologicalReaction>
</comment>
<dbReference type="Gene3D" id="3.90.79.10">
    <property type="entry name" value="Nucleoside Triphosphate Pyrophosphohydrolase"/>
    <property type="match status" value="1"/>
</dbReference>
<dbReference type="OrthoDB" id="9804563at2"/>
<evidence type="ECO:0000256" key="8">
    <source>
        <dbReference type="ARBA" id="ARBA00024459"/>
    </source>
</evidence>
<dbReference type="InterPro" id="IPR015797">
    <property type="entry name" value="NUDIX_hydrolase-like_dom_sf"/>
</dbReference>
<dbReference type="GO" id="GO:0046872">
    <property type="term" value="F:metal ion binding"/>
    <property type="evidence" value="ECO:0007669"/>
    <property type="project" value="UniProtKB-KW"/>
</dbReference>
<proteinExistence type="inferred from homology"/>
<evidence type="ECO:0000256" key="2">
    <source>
        <dbReference type="ARBA" id="ARBA00005582"/>
    </source>
</evidence>
<evidence type="ECO:0000256" key="21">
    <source>
        <dbReference type="ARBA" id="ARBA00053094"/>
    </source>
</evidence>
<accession>A0A2N8HE47</accession>
<dbReference type="PANTHER" id="PTHR43758:SF2">
    <property type="entry name" value="OXIDIZED PURINE NUCLEOSIDE TRIPHOSPHATE HYDROLASE"/>
    <property type="match status" value="1"/>
</dbReference>
<dbReference type="Proteomes" id="UP000236000">
    <property type="component" value="Unassembled WGS sequence"/>
</dbReference>
<dbReference type="GO" id="GO:0005737">
    <property type="term" value="C:cytoplasm"/>
    <property type="evidence" value="ECO:0007669"/>
    <property type="project" value="TreeGrafter"/>
</dbReference>
<comment type="caution">
    <text evidence="23">The sequence shown here is derived from an EMBL/GenBank/DDBJ whole genome shotgun (WGS) entry which is preliminary data.</text>
</comment>
<evidence type="ECO:0000256" key="14">
    <source>
        <dbReference type="ARBA" id="ARBA00030634"/>
    </source>
</evidence>
<comment type="catalytic activity">
    <reaction evidence="7">
        <text>8-oxo-dATP + H2O = 8-oxo-dAMP + diphosphate + H(+)</text>
        <dbReference type="Rhea" id="RHEA:65396"/>
        <dbReference type="ChEBI" id="CHEBI:15377"/>
        <dbReference type="ChEBI" id="CHEBI:15378"/>
        <dbReference type="ChEBI" id="CHEBI:33019"/>
        <dbReference type="ChEBI" id="CHEBI:71361"/>
        <dbReference type="ChEBI" id="CHEBI:172871"/>
    </reaction>
    <physiologicalReaction direction="left-to-right" evidence="7">
        <dbReference type="Rhea" id="RHEA:65397"/>
    </physiologicalReaction>
</comment>
<dbReference type="InterPro" id="IPR000086">
    <property type="entry name" value="NUDIX_hydrolase_dom"/>
</dbReference>
<dbReference type="GO" id="GO:0008828">
    <property type="term" value="F:dATP diphosphatase activity"/>
    <property type="evidence" value="ECO:0007669"/>
    <property type="project" value="UniProtKB-EC"/>
</dbReference>
<keyword evidence="6" id="KW-0460">Magnesium</keyword>
<sequence>MQDRSSGFQWPAQWTPDILATLMFVVQDGRILLIRKKRGIGAGKVNGPGGKFEAGETALQCVLREVREELCIDVADAREMGVLNFSFACGTIPEIRCHVFMASSFKGTPSETPEAEPFWCPVDEIPYDLMWQDDRFWLPAMLDGKQFEAFFTFKGDRMLEFSLKTEDCSGKENQALSPSPSL</sequence>
<gene>
    <name evidence="23" type="ORF">CXU22_06295</name>
</gene>
<comment type="catalytic activity">
    <reaction evidence="18">
        <text>N(6)-methyl-ATP + H2O = N(6)-methyl-AMP + diphosphate + H(+)</text>
        <dbReference type="Rhea" id="RHEA:67608"/>
        <dbReference type="ChEBI" id="CHEBI:15377"/>
        <dbReference type="ChEBI" id="CHEBI:15378"/>
        <dbReference type="ChEBI" id="CHEBI:33019"/>
        <dbReference type="ChEBI" id="CHEBI:144842"/>
        <dbReference type="ChEBI" id="CHEBI:172873"/>
    </reaction>
    <physiologicalReaction direction="left-to-right" evidence="18">
        <dbReference type="Rhea" id="RHEA:67609"/>
    </physiologicalReaction>
</comment>
<evidence type="ECO:0000313" key="23">
    <source>
        <dbReference type="EMBL" id="PNC18238.1"/>
    </source>
</evidence>
<dbReference type="CDD" id="cd03427">
    <property type="entry name" value="NUDIX_MTH1_Nudt1"/>
    <property type="match status" value="1"/>
</dbReference>
<name>A0A2N8HE47_9BACT</name>
<organism evidence="23 24">
    <name type="scientific">Akkermansia muciniphila</name>
    <dbReference type="NCBI Taxonomy" id="239935"/>
    <lineage>
        <taxon>Bacteria</taxon>
        <taxon>Pseudomonadati</taxon>
        <taxon>Verrucomicrobiota</taxon>
        <taxon>Verrucomicrobiia</taxon>
        <taxon>Verrucomicrobiales</taxon>
        <taxon>Akkermansiaceae</taxon>
        <taxon>Akkermansia</taxon>
    </lineage>
</organism>
<dbReference type="RefSeq" id="WP_102713669.1">
    <property type="nucleotide sequence ID" value="NZ_PJKA01000010.1"/>
</dbReference>
<keyword evidence="4" id="KW-0479">Metal-binding</keyword>
<comment type="cofactor">
    <cofactor evidence="1">
        <name>Mg(2+)</name>
        <dbReference type="ChEBI" id="CHEBI:18420"/>
    </cofactor>
</comment>
<dbReference type="EC" id="3.6.1.56" evidence="11"/>
<keyword evidence="5 23" id="KW-0378">Hydrolase</keyword>
<comment type="subunit">
    <text evidence="3">Monomer.</text>
</comment>
<dbReference type="EMBL" id="PJKA01000010">
    <property type="protein sequence ID" value="PNC18238.1"/>
    <property type="molecule type" value="Genomic_DNA"/>
</dbReference>
<feature type="domain" description="Nudix hydrolase" evidence="22">
    <location>
        <begin position="16"/>
        <end position="143"/>
    </location>
</feature>
<evidence type="ECO:0000256" key="11">
    <source>
        <dbReference type="ARBA" id="ARBA00026103"/>
    </source>
</evidence>
<evidence type="ECO:0000256" key="17">
    <source>
        <dbReference type="ARBA" id="ARBA00032071"/>
    </source>
</evidence>